<dbReference type="PROSITE" id="PS01305">
    <property type="entry name" value="MOAA_NIFB_PQQE"/>
    <property type="match status" value="1"/>
</dbReference>
<dbReference type="InterPro" id="IPR000385">
    <property type="entry name" value="MoaA_NifB_PqqE_Fe-S-bd_CS"/>
</dbReference>
<protein>
    <recommendedName>
        <fullName evidence="16">Radical SAM core domain-containing protein</fullName>
    </recommendedName>
</protein>
<evidence type="ECO:0000256" key="13">
    <source>
        <dbReference type="ARBA" id="ARBA00023150"/>
    </source>
</evidence>
<comment type="catalytic activity">
    <reaction evidence="1">
        <text>(8S)-3',8-cyclo-7,8-dihydroguanosine 5'-triphosphate = cyclic pyranopterin phosphate + diphosphate</text>
        <dbReference type="Rhea" id="RHEA:49580"/>
        <dbReference type="ChEBI" id="CHEBI:33019"/>
        <dbReference type="ChEBI" id="CHEBI:59648"/>
        <dbReference type="ChEBI" id="CHEBI:131766"/>
        <dbReference type="EC" id="4.6.1.17"/>
    </reaction>
</comment>
<keyword evidence="12" id="KW-0342">GTP-binding</keyword>
<comment type="similarity">
    <text evidence="4">In the C-terminal section; belongs to the MoaC family.</text>
</comment>
<keyword evidence="6" id="KW-0004">4Fe-4S</keyword>
<dbReference type="CDD" id="cd01420">
    <property type="entry name" value="MoaC_PE"/>
    <property type="match status" value="1"/>
</dbReference>
<evidence type="ECO:0000313" key="18">
    <source>
        <dbReference type="Proteomes" id="UP001497472"/>
    </source>
</evidence>
<dbReference type="Proteomes" id="UP001497472">
    <property type="component" value="Unassembled WGS sequence"/>
</dbReference>
<dbReference type="InterPro" id="IPR023045">
    <property type="entry name" value="MoaC"/>
</dbReference>
<dbReference type="SFLD" id="SFLDG01383">
    <property type="entry name" value="cyclic_pyranopterin_phosphate"/>
    <property type="match status" value="1"/>
</dbReference>
<dbReference type="InterPro" id="IPR013483">
    <property type="entry name" value="MoaA"/>
</dbReference>
<evidence type="ECO:0000256" key="15">
    <source>
        <dbReference type="ARBA" id="ARBA00048697"/>
    </source>
</evidence>
<dbReference type="CDD" id="cd01335">
    <property type="entry name" value="Radical_SAM"/>
    <property type="match status" value="1"/>
</dbReference>
<evidence type="ECO:0000256" key="1">
    <source>
        <dbReference type="ARBA" id="ARBA00001637"/>
    </source>
</evidence>
<comment type="catalytic activity">
    <reaction evidence="15">
        <text>GTP + AH2 + S-adenosyl-L-methionine = (8S)-3',8-cyclo-7,8-dihydroguanosine 5'-triphosphate + 5'-deoxyadenosine + L-methionine + A + H(+)</text>
        <dbReference type="Rhea" id="RHEA:49576"/>
        <dbReference type="ChEBI" id="CHEBI:13193"/>
        <dbReference type="ChEBI" id="CHEBI:15378"/>
        <dbReference type="ChEBI" id="CHEBI:17319"/>
        <dbReference type="ChEBI" id="CHEBI:17499"/>
        <dbReference type="ChEBI" id="CHEBI:37565"/>
        <dbReference type="ChEBI" id="CHEBI:57844"/>
        <dbReference type="ChEBI" id="CHEBI:59789"/>
        <dbReference type="ChEBI" id="CHEBI:131766"/>
        <dbReference type="EC" id="4.1.99.22"/>
    </reaction>
</comment>
<dbReference type="SUPFAM" id="SSF55040">
    <property type="entry name" value="Molybdenum cofactor biosynthesis protein C, MoaC"/>
    <property type="match status" value="1"/>
</dbReference>
<keyword evidence="10" id="KW-0408">Iron</keyword>
<evidence type="ECO:0000313" key="17">
    <source>
        <dbReference type="EMBL" id="CAK1555053.1"/>
    </source>
</evidence>
<comment type="pathway">
    <text evidence="3">Cofactor biosynthesis; molybdopterin biosynthesis.</text>
</comment>
<dbReference type="GO" id="GO:0046872">
    <property type="term" value="F:metal ion binding"/>
    <property type="evidence" value="ECO:0007669"/>
    <property type="project" value="UniProtKB-KW"/>
</dbReference>
<evidence type="ECO:0000256" key="3">
    <source>
        <dbReference type="ARBA" id="ARBA00005046"/>
    </source>
</evidence>
<dbReference type="Gene3D" id="3.20.20.70">
    <property type="entry name" value="Aldolase class I"/>
    <property type="match status" value="1"/>
</dbReference>
<feature type="domain" description="Radical SAM core" evidence="16">
    <location>
        <begin position="49"/>
        <end position="266"/>
    </location>
</feature>
<comment type="similarity">
    <text evidence="5">In the N-terminal section; belongs to the radical SAM superfamily. MoaA family.</text>
</comment>
<proteinExistence type="inferred from homology"/>
<reference evidence="17 18" key="1">
    <citation type="submission" date="2023-11" db="EMBL/GenBank/DDBJ databases">
        <authorList>
            <person name="Okamura Y."/>
        </authorList>
    </citation>
    <scope>NUCLEOTIDE SEQUENCE [LARGE SCALE GENOMIC DNA]</scope>
</reference>
<dbReference type="NCBIfam" id="TIGR00581">
    <property type="entry name" value="moaC"/>
    <property type="match status" value="1"/>
</dbReference>
<comment type="caution">
    <text evidence="17">The sequence shown here is derived from an EMBL/GenBank/DDBJ whole genome shotgun (WGS) entry which is preliminary data.</text>
</comment>
<dbReference type="AlphaFoldDB" id="A0AAV1K346"/>
<keyword evidence="8" id="KW-0479">Metal-binding</keyword>
<evidence type="ECO:0000259" key="16">
    <source>
        <dbReference type="PROSITE" id="PS51918"/>
    </source>
</evidence>
<evidence type="ECO:0000256" key="2">
    <source>
        <dbReference type="ARBA" id="ARBA00001966"/>
    </source>
</evidence>
<dbReference type="SFLD" id="SFLDS00029">
    <property type="entry name" value="Radical_SAM"/>
    <property type="match status" value="1"/>
</dbReference>
<evidence type="ECO:0000256" key="8">
    <source>
        <dbReference type="ARBA" id="ARBA00022723"/>
    </source>
</evidence>
<dbReference type="InterPro" id="IPR036522">
    <property type="entry name" value="MoaC_sf"/>
</dbReference>
<dbReference type="InterPro" id="IPR013785">
    <property type="entry name" value="Aldolase_TIM"/>
</dbReference>
<organism evidence="17 18">
    <name type="scientific">Leptosia nina</name>
    <dbReference type="NCBI Taxonomy" id="320188"/>
    <lineage>
        <taxon>Eukaryota</taxon>
        <taxon>Metazoa</taxon>
        <taxon>Ecdysozoa</taxon>
        <taxon>Arthropoda</taxon>
        <taxon>Hexapoda</taxon>
        <taxon>Insecta</taxon>
        <taxon>Pterygota</taxon>
        <taxon>Neoptera</taxon>
        <taxon>Endopterygota</taxon>
        <taxon>Lepidoptera</taxon>
        <taxon>Glossata</taxon>
        <taxon>Ditrysia</taxon>
        <taxon>Papilionoidea</taxon>
        <taxon>Pieridae</taxon>
        <taxon>Pierinae</taxon>
        <taxon>Leptosia</taxon>
    </lineage>
</organism>
<gene>
    <name evidence="17" type="ORF">LNINA_LOCUS13893</name>
</gene>
<dbReference type="GO" id="GO:0051539">
    <property type="term" value="F:4 iron, 4 sulfur cluster binding"/>
    <property type="evidence" value="ECO:0007669"/>
    <property type="project" value="UniProtKB-KW"/>
</dbReference>
<dbReference type="SFLD" id="SFLDG01067">
    <property type="entry name" value="SPASM/twitch_domain_containing"/>
    <property type="match status" value="1"/>
</dbReference>
<dbReference type="HAMAP" id="MF_01225_B">
    <property type="entry name" value="MoaA_B"/>
    <property type="match status" value="1"/>
</dbReference>
<evidence type="ECO:0000256" key="5">
    <source>
        <dbReference type="ARBA" id="ARBA00009862"/>
    </source>
</evidence>
<evidence type="ECO:0000256" key="6">
    <source>
        <dbReference type="ARBA" id="ARBA00022485"/>
    </source>
</evidence>
<dbReference type="GO" id="GO:0061798">
    <property type="term" value="F:GTP 3',8'-cyclase activity"/>
    <property type="evidence" value="ECO:0007669"/>
    <property type="project" value="UniProtKB-EC"/>
</dbReference>
<dbReference type="GO" id="GO:0005525">
    <property type="term" value="F:GTP binding"/>
    <property type="evidence" value="ECO:0007669"/>
    <property type="project" value="UniProtKB-KW"/>
</dbReference>
<evidence type="ECO:0000256" key="11">
    <source>
        <dbReference type="ARBA" id="ARBA00023014"/>
    </source>
</evidence>
<dbReference type="Pfam" id="PF06463">
    <property type="entry name" value="Mob_synth_C"/>
    <property type="match status" value="1"/>
</dbReference>
<dbReference type="Gene3D" id="3.30.70.640">
    <property type="entry name" value="Molybdopterin cofactor biosynthesis C (MoaC) domain"/>
    <property type="match status" value="1"/>
</dbReference>
<sequence length="538" mass="59516">MNLITQNLITQVVSKNINQTVKSLWILRNVLFGKSMVLHTNSRRSMMDLHGRKHDYLRISLTERCNLRCQYCMPAEGVKLSAKSQLLSRAELTRLLRLFAALGVTKVRLTGGEPTVRSDLVDIVHEISSIQGIHTVAMTSNGVALTRRLPALQRAGLTALNISLDSLRSDRYELMSRRQGLQKVLACIDLALQLKYEPVKINTVLMKGFNDDEICDFVEFTRNKEVEVRFIEFMPFSGNKWDDSRMVSGDDALGVIREKYRALQPLLASACGTATLWRVEGYRGRVGFISSMSQPFCSSCNRLRLTADGNLKVCLFGGTEVSLRDAMRAGDTDARLAELVLASLRRKRPQHAAERRGGDALRRPSQPVAARGYCTLTHLDDEGRARMVDVGEKPVSKRSAQAECFLVVSAPLLRMLRSARVPKGDALTVAQIAGVLAAKRTAELIPLCHQLPLELAQVTVHLPDSNEGPARIRVLCEVRVTARTGVEMEALTGCAVAALALYDMCKSVDKHMVITDIRVLGKAGGRSGDWSLPIEKIV</sequence>
<evidence type="ECO:0000256" key="12">
    <source>
        <dbReference type="ARBA" id="ARBA00023134"/>
    </source>
</evidence>
<evidence type="ECO:0000256" key="14">
    <source>
        <dbReference type="ARBA" id="ARBA00023239"/>
    </source>
</evidence>
<dbReference type="InterPro" id="IPR006638">
    <property type="entry name" value="Elp3/MiaA/NifB-like_rSAM"/>
</dbReference>
<dbReference type="PANTHER" id="PTHR22960">
    <property type="entry name" value="MOLYBDOPTERIN COFACTOR SYNTHESIS PROTEIN A"/>
    <property type="match status" value="1"/>
</dbReference>
<dbReference type="GO" id="GO:0006777">
    <property type="term" value="P:Mo-molybdopterin cofactor biosynthetic process"/>
    <property type="evidence" value="ECO:0007669"/>
    <property type="project" value="UniProtKB-KW"/>
</dbReference>
<accession>A0AAV1K346</accession>
<comment type="cofactor">
    <cofactor evidence="2">
        <name>[4Fe-4S] cluster</name>
        <dbReference type="ChEBI" id="CHEBI:49883"/>
    </cofactor>
</comment>
<keyword evidence="9" id="KW-0547">Nucleotide-binding</keyword>
<keyword evidence="11" id="KW-0411">Iron-sulfur</keyword>
<evidence type="ECO:0000256" key="7">
    <source>
        <dbReference type="ARBA" id="ARBA00022691"/>
    </source>
</evidence>
<dbReference type="PANTHER" id="PTHR22960:SF0">
    <property type="entry name" value="MOLYBDENUM COFACTOR BIOSYNTHESIS PROTEIN 1"/>
    <property type="match status" value="1"/>
</dbReference>
<dbReference type="InterPro" id="IPR007197">
    <property type="entry name" value="rSAM"/>
</dbReference>
<dbReference type="InterPro" id="IPR050105">
    <property type="entry name" value="MoCo_biosynth_MoaA/MoaC"/>
</dbReference>
<dbReference type="NCBIfam" id="NF006870">
    <property type="entry name" value="PRK09364.1"/>
    <property type="match status" value="1"/>
</dbReference>
<dbReference type="InterPro" id="IPR002820">
    <property type="entry name" value="Mopterin_CF_biosynth-C_dom"/>
</dbReference>
<dbReference type="EMBL" id="CAVLEF010000280">
    <property type="protein sequence ID" value="CAK1555053.1"/>
    <property type="molecule type" value="Genomic_DNA"/>
</dbReference>
<keyword evidence="14" id="KW-0456">Lyase</keyword>
<dbReference type="SMART" id="SM00729">
    <property type="entry name" value="Elp3"/>
    <property type="match status" value="1"/>
</dbReference>
<dbReference type="SUPFAM" id="SSF102114">
    <property type="entry name" value="Radical SAM enzymes"/>
    <property type="match status" value="1"/>
</dbReference>
<dbReference type="PROSITE" id="PS51918">
    <property type="entry name" value="RADICAL_SAM"/>
    <property type="match status" value="1"/>
</dbReference>
<dbReference type="HAMAP" id="MF_01224_B">
    <property type="entry name" value="MoaC_B"/>
    <property type="match status" value="1"/>
</dbReference>
<dbReference type="InterPro" id="IPR010505">
    <property type="entry name" value="MoaA_twitch"/>
</dbReference>
<keyword evidence="7" id="KW-0949">S-adenosyl-L-methionine</keyword>
<keyword evidence="18" id="KW-1185">Reference proteome</keyword>
<evidence type="ECO:0000256" key="9">
    <source>
        <dbReference type="ARBA" id="ARBA00022741"/>
    </source>
</evidence>
<dbReference type="Pfam" id="PF04055">
    <property type="entry name" value="Radical_SAM"/>
    <property type="match status" value="1"/>
</dbReference>
<evidence type="ECO:0000256" key="10">
    <source>
        <dbReference type="ARBA" id="ARBA00023004"/>
    </source>
</evidence>
<keyword evidence="13" id="KW-0501">Molybdenum cofactor biosynthesis</keyword>
<dbReference type="InterPro" id="IPR058240">
    <property type="entry name" value="rSAM_sf"/>
</dbReference>
<name>A0AAV1K346_9NEOP</name>
<dbReference type="CDD" id="cd21117">
    <property type="entry name" value="Twitch_MoaA"/>
    <property type="match status" value="1"/>
</dbReference>
<dbReference type="GO" id="GO:0061799">
    <property type="term" value="F:cyclic pyranopterin monophosphate synthase activity"/>
    <property type="evidence" value="ECO:0007669"/>
    <property type="project" value="UniProtKB-EC"/>
</dbReference>
<evidence type="ECO:0000256" key="4">
    <source>
        <dbReference type="ARBA" id="ARBA00008484"/>
    </source>
</evidence>
<dbReference type="InterPro" id="IPR040064">
    <property type="entry name" value="MoaA-like"/>
</dbReference>
<dbReference type="Pfam" id="PF01967">
    <property type="entry name" value="MoaC"/>
    <property type="match status" value="1"/>
</dbReference>
<dbReference type="SFLD" id="SFLDG01386">
    <property type="entry name" value="main_SPASM_domain-containing"/>
    <property type="match status" value="1"/>
</dbReference>
<dbReference type="NCBIfam" id="TIGR02666">
    <property type="entry name" value="moaA"/>
    <property type="match status" value="1"/>
</dbReference>
<dbReference type="InterPro" id="IPR047594">
    <property type="entry name" value="MoaC_bact/euk"/>
</dbReference>